<dbReference type="Pfam" id="PF00581">
    <property type="entry name" value="Rhodanese"/>
    <property type="match status" value="1"/>
</dbReference>
<dbReference type="AlphaFoldDB" id="G8TZM2"/>
<evidence type="ECO:0000313" key="3">
    <source>
        <dbReference type="Proteomes" id="UP000005439"/>
    </source>
</evidence>
<dbReference type="SUPFAM" id="SSF52821">
    <property type="entry name" value="Rhodanese/Cell cycle control phosphatase"/>
    <property type="match status" value="1"/>
</dbReference>
<gene>
    <name evidence="2" type="ordered locus">Sulac_1769</name>
</gene>
<name>G8TZM2_SULAD</name>
<dbReference type="InterPro" id="IPR050229">
    <property type="entry name" value="GlpE_sulfurtransferase"/>
</dbReference>
<keyword evidence="3" id="KW-1185">Reference proteome</keyword>
<dbReference type="PANTHER" id="PTHR43031">
    <property type="entry name" value="FAD-DEPENDENT OXIDOREDUCTASE"/>
    <property type="match status" value="1"/>
</dbReference>
<evidence type="ECO:0000259" key="1">
    <source>
        <dbReference type="PROSITE" id="PS50206"/>
    </source>
</evidence>
<dbReference type="PATRIC" id="fig|679936.5.peg.1834"/>
<dbReference type="HOGENOM" id="CLU_1926490_0_0_9"/>
<protein>
    <submittedName>
        <fullName evidence="2">Rhodanese-like protein</fullName>
    </submittedName>
</protein>
<dbReference type="InterPro" id="IPR036873">
    <property type="entry name" value="Rhodanese-like_dom_sf"/>
</dbReference>
<dbReference type="STRING" id="679936.Sulac_1769"/>
<sequence length="131" mass="15444">MLATNLILGLFALYGVWHGISRRWGVRTIAPTEWALINHRNYTVIDLRSTEAFETAHLDTAINVPEPTLFERLADIPRDRPILLVDYAGRQSRRVFHQLGRNGFDNHRVLTGGLLKWYRFRRLESRRSYRR</sequence>
<dbReference type="InterPro" id="IPR001763">
    <property type="entry name" value="Rhodanese-like_dom"/>
</dbReference>
<accession>G8TZM2</accession>
<organism evidence="2 3">
    <name type="scientific">Sulfobacillus acidophilus (strain ATCC 700253 / DSM 10332 / NAL)</name>
    <dbReference type="NCBI Taxonomy" id="679936"/>
    <lineage>
        <taxon>Bacteria</taxon>
        <taxon>Bacillati</taxon>
        <taxon>Bacillota</taxon>
        <taxon>Clostridia</taxon>
        <taxon>Eubacteriales</taxon>
        <taxon>Clostridiales Family XVII. Incertae Sedis</taxon>
        <taxon>Sulfobacillus</taxon>
    </lineage>
</organism>
<dbReference type="PROSITE" id="PS50206">
    <property type="entry name" value="RHODANESE_3"/>
    <property type="match status" value="1"/>
</dbReference>
<dbReference type="SMART" id="SM00450">
    <property type="entry name" value="RHOD"/>
    <property type="match status" value="1"/>
</dbReference>
<reference evidence="3" key="1">
    <citation type="submission" date="2011-12" db="EMBL/GenBank/DDBJ databases">
        <title>The complete genome of chromosome of Sulfobacillus acidophilus DSM 10332.</title>
        <authorList>
            <person name="Lucas S."/>
            <person name="Han J."/>
            <person name="Lapidus A."/>
            <person name="Bruce D."/>
            <person name="Goodwin L."/>
            <person name="Pitluck S."/>
            <person name="Peters L."/>
            <person name="Kyrpides N."/>
            <person name="Mavromatis K."/>
            <person name="Ivanova N."/>
            <person name="Mikhailova N."/>
            <person name="Chertkov O."/>
            <person name="Saunders E."/>
            <person name="Detter J.C."/>
            <person name="Tapia R."/>
            <person name="Han C."/>
            <person name="Land M."/>
            <person name="Hauser L."/>
            <person name="Markowitz V."/>
            <person name="Cheng J.-F."/>
            <person name="Hugenholtz P."/>
            <person name="Woyke T."/>
            <person name="Wu D."/>
            <person name="Pukall R."/>
            <person name="Gehrich-Schroeter G."/>
            <person name="Schneider S."/>
            <person name="Klenk H.-P."/>
            <person name="Eisen J.A."/>
        </authorList>
    </citation>
    <scope>NUCLEOTIDE SEQUENCE [LARGE SCALE GENOMIC DNA]</scope>
    <source>
        <strain evidence="3">ATCC 700253 / DSM 10332 / NAL</strain>
    </source>
</reference>
<proteinExistence type="predicted"/>
<evidence type="ECO:0000313" key="2">
    <source>
        <dbReference type="EMBL" id="AEW05262.1"/>
    </source>
</evidence>
<dbReference type="Gene3D" id="3.40.250.10">
    <property type="entry name" value="Rhodanese-like domain"/>
    <property type="match status" value="1"/>
</dbReference>
<dbReference type="PANTHER" id="PTHR43031:SF7">
    <property type="entry name" value="NITRIC OXIDE REDUCTASE FLRD-NAD(+) REDUCTASE"/>
    <property type="match status" value="1"/>
</dbReference>
<reference evidence="2 3" key="2">
    <citation type="journal article" date="2012" name="Stand. Genomic Sci.">
        <title>Complete genome sequence of the moderately thermophilic mineral-sulfide-oxidizing firmicute Sulfobacillus acidophilus type strain (NAL(T)).</title>
        <authorList>
            <person name="Anderson I."/>
            <person name="Chertkov O."/>
            <person name="Chen A."/>
            <person name="Saunders E."/>
            <person name="Lapidus A."/>
            <person name="Nolan M."/>
            <person name="Lucas S."/>
            <person name="Hammon N."/>
            <person name="Deshpande S."/>
            <person name="Cheng J.F."/>
            <person name="Han C."/>
            <person name="Tapia R."/>
            <person name="Goodwin L.A."/>
            <person name="Pitluck S."/>
            <person name="Liolios K."/>
            <person name="Pagani I."/>
            <person name="Ivanova N."/>
            <person name="Mikhailova N."/>
            <person name="Pati A."/>
            <person name="Palaniappan K."/>
            <person name="Land M."/>
            <person name="Pan C."/>
            <person name="Rohde M."/>
            <person name="Pukall R."/>
            <person name="Goker M."/>
            <person name="Detter J.C."/>
            <person name="Woyke T."/>
            <person name="Bristow J."/>
            <person name="Eisen J.A."/>
            <person name="Markowitz V."/>
            <person name="Hugenholtz P."/>
            <person name="Kyrpides N.C."/>
            <person name="Klenk H.P."/>
            <person name="Mavromatis K."/>
        </authorList>
    </citation>
    <scope>NUCLEOTIDE SEQUENCE [LARGE SCALE GENOMIC DNA]</scope>
    <source>
        <strain evidence="3">ATCC 700253 / DSM 10332 / NAL</strain>
    </source>
</reference>
<dbReference type="EMBL" id="CP003179">
    <property type="protein sequence ID" value="AEW05262.1"/>
    <property type="molecule type" value="Genomic_DNA"/>
</dbReference>
<dbReference type="Proteomes" id="UP000005439">
    <property type="component" value="Chromosome"/>
</dbReference>
<feature type="domain" description="Rhodanese" evidence="1">
    <location>
        <begin position="38"/>
        <end position="126"/>
    </location>
</feature>
<dbReference type="KEGG" id="sap:Sulac_1769"/>
<dbReference type="CDD" id="cd00158">
    <property type="entry name" value="RHOD"/>
    <property type="match status" value="1"/>
</dbReference>